<name>A0A238JQ18_9RHOB</name>
<proteinExistence type="predicted"/>
<dbReference type="RefSeq" id="WP_094019209.1">
    <property type="nucleotide sequence ID" value="NZ_FXYF01000001.1"/>
</dbReference>
<dbReference type="FunFam" id="3.40.190.10:FF:000806">
    <property type="entry name" value="Polar amino acid uptake family ABC transporter, periplasmic substrate-binding protein"/>
    <property type="match status" value="1"/>
</dbReference>
<accession>A0A238JQ18</accession>
<dbReference type="Pfam" id="PF00497">
    <property type="entry name" value="SBP_bac_3"/>
    <property type="match status" value="1"/>
</dbReference>
<evidence type="ECO:0000256" key="1">
    <source>
        <dbReference type="ARBA" id="ARBA00022729"/>
    </source>
</evidence>
<evidence type="ECO:0000313" key="5">
    <source>
        <dbReference type="Proteomes" id="UP000207598"/>
    </source>
</evidence>
<dbReference type="EMBL" id="FXYF01000001">
    <property type="protein sequence ID" value="SMX32778.1"/>
    <property type="molecule type" value="Genomic_DNA"/>
</dbReference>
<feature type="domain" description="Solute-binding protein family 3/N-terminal" evidence="3">
    <location>
        <begin position="58"/>
        <end position="292"/>
    </location>
</feature>
<reference evidence="4 5" key="1">
    <citation type="submission" date="2017-05" db="EMBL/GenBank/DDBJ databases">
        <authorList>
            <person name="Song R."/>
            <person name="Chenine A.L."/>
            <person name="Ruprecht R.M."/>
        </authorList>
    </citation>
    <scope>NUCLEOTIDE SEQUENCE [LARGE SCALE GENOMIC DNA]</scope>
    <source>
        <strain evidence="4 5">CECT 8898</strain>
    </source>
</reference>
<dbReference type="OrthoDB" id="6192933at2"/>
<dbReference type="Proteomes" id="UP000207598">
    <property type="component" value="Unassembled WGS sequence"/>
</dbReference>
<keyword evidence="1 2" id="KW-0732">Signal</keyword>
<dbReference type="SMART" id="SM00062">
    <property type="entry name" value="PBPb"/>
    <property type="match status" value="1"/>
</dbReference>
<sequence>MTTAARRLLTLCLTLGLWAGLAVGVQARCEDWKPQPKPQNASRDIVGQELDVIIERGWIEFAVYEDYPPYSFEEGGQPRGVDIEVGRLIAEDLGVEPRFKFVAAGENLDADLRNTIWQGPVVGGAVSNVMLRVPYDSNFTCRVEQVVFTGQYAKESIAIAYRKDAYPEDKPVPAYFRFDTVAVENDSIADFYLTSLAGGQLNANIRRFPTMQQAMAALAAGEVKAAMGPRAQLDFGLTPDLEVHQPPLPGFSVGSWTVGVGVHFAYRPLGYAVDDAIAAALADGRIAAIFADYGLSFAPPER</sequence>
<dbReference type="Gene3D" id="3.40.190.10">
    <property type="entry name" value="Periplasmic binding protein-like II"/>
    <property type="match status" value="3"/>
</dbReference>
<evidence type="ECO:0000256" key="2">
    <source>
        <dbReference type="SAM" id="SignalP"/>
    </source>
</evidence>
<protein>
    <submittedName>
        <fullName evidence="4">Bacterial extracellular solute-binding proteins, family 3</fullName>
    </submittedName>
</protein>
<keyword evidence="5" id="KW-1185">Reference proteome</keyword>
<dbReference type="AlphaFoldDB" id="A0A238JQ18"/>
<dbReference type="InterPro" id="IPR001638">
    <property type="entry name" value="Solute-binding_3/MltF_N"/>
</dbReference>
<evidence type="ECO:0000313" key="4">
    <source>
        <dbReference type="EMBL" id="SMX32778.1"/>
    </source>
</evidence>
<dbReference type="SUPFAM" id="SSF53850">
    <property type="entry name" value="Periplasmic binding protein-like II"/>
    <property type="match status" value="1"/>
</dbReference>
<feature type="signal peptide" evidence="2">
    <location>
        <begin position="1"/>
        <end position="27"/>
    </location>
</feature>
<organism evidence="4 5">
    <name type="scientific">Maliponia aquimaris</name>
    <dbReference type="NCBI Taxonomy" id="1673631"/>
    <lineage>
        <taxon>Bacteria</taxon>
        <taxon>Pseudomonadati</taxon>
        <taxon>Pseudomonadota</taxon>
        <taxon>Alphaproteobacteria</taxon>
        <taxon>Rhodobacterales</taxon>
        <taxon>Paracoccaceae</taxon>
        <taxon>Maliponia</taxon>
    </lineage>
</organism>
<feature type="chain" id="PRO_5012263414" evidence="2">
    <location>
        <begin position="28"/>
        <end position="302"/>
    </location>
</feature>
<gene>
    <name evidence="4" type="ORF">MAA8898_00329</name>
</gene>
<dbReference type="PANTHER" id="PTHR35936">
    <property type="entry name" value="MEMBRANE-BOUND LYTIC MUREIN TRANSGLYCOSYLASE F"/>
    <property type="match status" value="1"/>
</dbReference>
<evidence type="ECO:0000259" key="3">
    <source>
        <dbReference type="SMART" id="SM00062"/>
    </source>
</evidence>